<dbReference type="RefSeq" id="WP_040041699.1">
    <property type="nucleotide sequence ID" value="NZ_JWJG01000028.1"/>
</dbReference>
<dbReference type="EMBL" id="JWJG01000028">
    <property type="protein sequence ID" value="KIF83067.1"/>
    <property type="molecule type" value="Genomic_DNA"/>
</dbReference>
<dbReference type="Proteomes" id="UP000031572">
    <property type="component" value="Unassembled WGS sequence"/>
</dbReference>
<keyword evidence="2" id="KW-1185">Reference proteome</keyword>
<dbReference type="STRING" id="709839.TSA66_23085"/>
<name>A0A0C1YR32_9BURK</name>
<comment type="caution">
    <text evidence="1">The sequence shown here is derived from an EMBL/GenBank/DDBJ whole genome shotgun (WGS) entry which is preliminary data.</text>
</comment>
<reference evidence="1 2" key="1">
    <citation type="submission" date="2014-12" db="EMBL/GenBank/DDBJ databases">
        <title>Denitrispirillum autotrophicum gen. nov., sp. nov., Denitrifying, Facultatively Autotrophic Bacteria Isolated from Rice Paddy Soil.</title>
        <authorList>
            <person name="Ishii S."/>
            <person name="Ashida N."/>
            <person name="Ohno H."/>
            <person name="Otsuka S."/>
            <person name="Yokota A."/>
            <person name="Senoo K."/>
        </authorList>
    </citation>
    <scope>NUCLEOTIDE SEQUENCE [LARGE SCALE GENOMIC DNA]</scope>
    <source>
        <strain evidence="1 2">TSA66</strain>
    </source>
</reference>
<dbReference type="AlphaFoldDB" id="A0A0C1YR32"/>
<sequence>MLNACSPKFDWREAHGTGIPFSILLPAKPTSSTRQLNLDGLPVTMTMTAADVGDVLFAVGAAETPDPAAAVRALAAMKTALVRNIGGSIRRETASAPAALPATIDVEALGAPAGGDQSRLLIARFIAVDKRVYQLVVVGKEKTVPREAVDTFLTSFKPA</sequence>
<accession>A0A0C1YR32</accession>
<protein>
    <recommendedName>
        <fullName evidence="3">Transmembrane protein</fullName>
    </recommendedName>
</protein>
<evidence type="ECO:0008006" key="3">
    <source>
        <dbReference type="Google" id="ProtNLM"/>
    </source>
</evidence>
<organism evidence="1 2">
    <name type="scientific">Noviherbaspirillum autotrophicum</name>
    <dbReference type="NCBI Taxonomy" id="709839"/>
    <lineage>
        <taxon>Bacteria</taxon>
        <taxon>Pseudomonadati</taxon>
        <taxon>Pseudomonadota</taxon>
        <taxon>Betaproteobacteria</taxon>
        <taxon>Burkholderiales</taxon>
        <taxon>Oxalobacteraceae</taxon>
        <taxon>Noviherbaspirillum</taxon>
    </lineage>
</organism>
<evidence type="ECO:0000313" key="1">
    <source>
        <dbReference type="EMBL" id="KIF83067.1"/>
    </source>
</evidence>
<proteinExistence type="predicted"/>
<evidence type="ECO:0000313" key="2">
    <source>
        <dbReference type="Proteomes" id="UP000031572"/>
    </source>
</evidence>
<gene>
    <name evidence="1" type="ORF">TSA66_23085</name>
</gene>